<dbReference type="InterPro" id="IPR012349">
    <property type="entry name" value="Split_barrel_FMN-bd"/>
</dbReference>
<reference evidence="1 2" key="1">
    <citation type="journal article" date="2014" name="PLoS Genet.">
        <title>Phylogenetically driven sequencing of extremely halophilic archaea reveals strategies for static and dynamic osmo-response.</title>
        <authorList>
            <person name="Becker E.A."/>
            <person name="Seitzer P.M."/>
            <person name="Tritt A."/>
            <person name="Larsen D."/>
            <person name="Krusor M."/>
            <person name="Yao A.I."/>
            <person name="Wu D."/>
            <person name="Madern D."/>
            <person name="Eisen J.A."/>
            <person name="Darling A.E."/>
            <person name="Facciotti M.T."/>
        </authorList>
    </citation>
    <scope>NUCLEOTIDE SEQUENCE [LARGE SCALE GENOMIC DNA]</scope>
    <source>
        <strain evidence="1 2">JCM 12255</strain>
    </source>
</reference>
<dbReference type="AlphaFoldDB" id="L9XAB7"/>
<dbReference type="InterPro" id="IPR024747">
    <property type="entry name" value="Pyridox_Oxase-rel"/>
</dbReference>
<sequence length="158" mass="17506">MATDELQAYGVREMSDDEIEAFLSVQTTGVLGLPDDAAPYLLPISYGYDGDRRLYFTYLEGAGSRKTTLSERADAASFLCYAVDTLYNWESALLSGSLNRVPESSWDEIDDHLADVWRPALLEDATLSGEVSVFEFRVDDWTGLKHQGLPPALEPSSE</sequence>
<evidence type="ECO:0000313" key="2">
    <source>
        <dbReference type="Proteomes" id="UP000011602"/>
    </source>
</evidence>
<dbReference type="RefSeq" id="WP_007258668.1">
    <property type="nucleotide sequence ID" value="NZ_AOHZ01000034.1"/>
</dbReference>
<dbReference type="EMBL" id="AOHZ01000034">
    <property type="protein sequence ID" value="ELY58699.1"/>
    <property type="molecule type" value="Genomic_DNA"/>
</dbReference>
<dbReference type="eggNOG" id="arCOG00512">
    <property type="taxonomic scope" value="Archaea"/>
</dbReference>
<keyword evidence="2" id="KW-1185">Reference proteome</keyword>
<organism evidence="1 2">
    <name type="scientific">Natronolimnohabitans innermongolicus JCM 12255</name>
    <dbReference type="NCBI Taxonomy" id="1227499"/>
    <lineage>
        <taxon>Archaea</taxon>
        <taxon>Methanobacteriati</taxon>
        <taxon>Methanobacteriota</taxon>
        <taxon>Stenosarchaea group</taxon>
        <taxon>Halobacteria</taxon>
        <taxon>Halobacteriales</taxon>
        <taxon>Natrialbaceae</taxon>
        <taxon>Natronolimnohabitans</taxon>
    </lineage>
</organism>
<protein>
    <submittedName>
        <fullName evidence="1">Flavin-nucleotide-binding protein-like protein</fullName>
    </submittedName>
</protein>
<name>L9XAB7_9EURY</name>
<dbReference type="STRING" id="1227499.C493_06832"/>
<dbReference type="SUPFAM" id="SSF50475">
    <property type="entry name" value="FMN-binding split barrel"/>
    <property type="match status" value="1"/>
</dbReference>
<dbReference type="Gene3D" id="2.30.110.10">
    <property type="entry name" value="Electron Transport, Fmn-binding Protein, Chain A"/>
    <property type="match status" value="1"/>
</dbReference>
<accession>L9XAB7</accession>
<dbReference type="OrthoDB" id="953at2157"/>
<comment type="caution">
    <text evidence="1">The sequence shown here is derived from an EMBL/GenBank/DDBJ whole genome shotgun (WGS) entry which is preliminary data.</text>
</comment>
<proteinExistence type="predicted"/>
<evidence type="ECO:0000313" key="1">
    <source>
        <dbReference type="EMBL" id="ELY58699.1"/>
    </source>
</evidence>
<dbReference type="Proteomes" id="UP000011602">
    <property type="component" value="Unassembled WGS sequence"/>
</dbReference>
<gene>
    <name evidence="1" type="ORF">C493_06832</name>
</gene>
<dbReference type="Pfam" id="PF12900">
    <property type="entry name" value="Pyridox_ox_2"/>
    <property type="match status" value="1"/>
</dbReference>